<dbReference type="GO" id="GO:0004842">
    <property type="term" value="F:ubiquitin-protein transferase activity"/>
    <property type="evidence" value="ECO:0007669"/>
    <property type="project" value="InterPro"/>
</dbReference>
<gene>
    <name evidence="4" type="ORF">MSPICULIGERA_LOCUS8959</name>
</gene>
<dbReference type="InterPro" id="IPR046673">
    <property type="entry name" value="ToxA_N"/>
</dbReference>
<dbReference type="InterPro" id="IPR029487">
    <property type="entry name" value="NEL_dom"/>
</dbReference>
<feature type="non-terminal residue" evidence="4">
    <location>
        <position position="1"/>
    </location>
</feature>
<dbReference type="Pfam" id="PF20178">
    <property type="entry name" value="ToxA_N"/>
    <property type="match status" value="1"/>
</dbReference>
<dbReference type="InterPro" id="IPR050216">
    <property type="entry name" value="LRR_domain-containing"/>
</dbReference>
<evidence type="ECO:0000256" key="1">
    <source>
        <dbReference type="ARBA" id="ARBA00022614"/>
    </source>
</evidence>
<dbReference type="InterPro" id="IPR032675">
    <property type="entry name" value="LRR_dom_sf"/>
</dbReference>
<dbReference type="PANTHER" id="PTHR48051">
    <property type="match status" value="1"/>
</dbReference>
<organism evidence="4 5">
    <name type="scientific">Mesorhabditis spiculigera</name>
    <dbReference type="NCBI Taxonomy" id="96644"/>
    <lineage>
        <taxon>Eukaryota</taxon>
        <taxon>Metazoa</taxon>
        <taxon>Ecdysozoa</taxon>
        <taxon>Nematoda</taxon>
        <taxon>Chromadorea</taxon>
        <taxon>Rhabditida</taxon>
        <taxon>Rhabditina</taxon>
        <taxon>Rhabditomorpha</taxon>
        <taxon>Rhabditoidea</taxon>
        <taxon>Rhabditidae</taxon>
        <taxon>Mesorhabditinae</taxon>
        <taxon>Mesorhabditis</taxon>
    </lineage>
</organism>
<name>A0AA36G2A8_9BILA</name>
<dbReference type="Proteomes" id="UP001177023">
    <property type="component" value="Unassembled WGS sequence"/>
</dbReference>
<feature type="domain" description="NEL" evidence="3">
    <location>
        <begin position="1"/>
        <end position="266"/>
    </location>
</feature>
<dbReference type="Gene3D" id="1.20.58.360">
    <property type="entry name" value="Shigella T3SS effector IpaH defines"/>
    <property type="match status" value="1"/>
</dbReference>
<dbReference type="SUPFAM" id="SSF52058">
    <property type="entry name" value="L domain-like"/>
    <property type="match status" value="1"/>
</dbReference>
<keyword evidence="5" id="KW-1185">Reference proteome</keyword>
<dbReference type="PROSITE" id="PS52053">
    <property type="entry name" value="NEL"/>
    <property type="match status" value="1"/>
</dbReference>
<dbReference type="PANTHER" id="PTHR48051:SF54">
    <property type="entry name" value="LEUCINE-RICH REPEAT-CONTAINING PROTEIN"/>
    <property type="match status" value="1"/>
</dbReference>
<comment type="caution">
    <text evidence="4">The sequence shown here is derived from an EMBL/GenBank/DDBJ whole genome shotgun (WGS) entry which is preliminary data.</text>
</comment>
<dbReference type="EMBL" id="CATQJA010002371">
    <property type="protein sequence ID" value="CAJ0570522.1"/>
    <property type="molecule type" value="Genomic_DNA"/>
</dbReference>
<protein>
    <recommendedName>
        <fullName evidence="3">NEL domain-containing protein</fullName>
    </recommendedName>
</protein>
<keyword evidence="2" id="KW-0677">Repeat</keyword>
<evidence type="ECO:0000313" key="4">
    <source>
        <dbReference type="EMBL" id="CAJ0570522.1"/>
    </source>
</evidence>
<dbReference type="Pfam" id="PF14496">
    <property type="entry name" value="NEL"/>
    <property type="match status" value="1"/>
</dbReference>
<evidence type="ECO:0000259" key="3">
    <source>
        <dbReference type="PROSITE" id="PS52053"/>
    </source>
</evidence>
<dbReference type="GO" id="GO:0016567">
    <property type="term" value="P:protein ubiquitination"/>
    <property type="evidence" value="ECO:0007669"/>
    <property type="project" value="InterPro"/>
</dbReference>
<evidence type="ECO:0000313" key="5">
    <source>
        <dbReference type="Proteomes" id="UP001177023"/>
    </source>
</evidence>
<dbReference type="GO" id="GO:0005737">
    <property type="term" value="C:cytoplasm"/>
    <property type="evidence" value="ECO:0007669"/>
    <property type="project" value="TreeGrafter"/>
</dbReference>
<reference evidence="4" key="1">
    <citation type="submission" date="2023-06" db="EMBL/GenBank/DDBJ databases">
        <authorList>
            <person name="Delattre M."/>
        </authorList>
    </citation>
    <scope>NUCLEOTIDE SEQUENCE</scope>
    <source>
        <strain evidence="4">AF72</strain>
    </source>
</reference>
<dbReference type="Gene3D" id="3.80.10.10">
    <property type="entry name" value="Ribonuclease Inhibitor"/>
    <property type="match status" value="1"/>
</dbReference>
<proteinExistence type="predicted"/>
<sequence length="1635" mass="181878">MGFKADLTAKVWRMLGAMYNDLDLRDKLFGMAAAPTTCVDAGAQLFNAMGVEVLLSEAYSASRPDLVQLELLSLAIGKSRLDELGRIAHARVGELVALGRKFPQYDAEGHQVQWRDAAGNPVRAIDEVEIHLAYVTHLRDRLELPWQSHSMRFLEPDVTASMVEAAYLRVLALEQGDLLRDSIVQMEFWTAYLQRAKPEAFVGLNGKIEALNRLQEAMSRWVDNDNLSIEDKAGLTQTIDASVRVLGKPQGQFSAGREMTDDEYTGLFIELRDELSTIFKTLTDQVLVSRRSSRLIATGTSVKTLIQPAENLIMLPRQGRHSSELPDLSLSNQEFGLLPQEQQTLKRYTRASLQSQQVVSERMANLQTVEVFGRFTTKDGASVSTLLSVEQFINLCRSLDIGAQYQAYIKGFLKPQDAAVDSVLRHVVTTAQKDAMRAAAYLALVKQDIEPDDYAMVLKVIDGERNPTLGGKPVWFCALSVMGFKLKGCVVFEPVQKYRYGDVSIVYVPHDPEHPQFVDGDKRPYYFSRFTEAVSDSGANLRAVARSPAFQSVFEVTNPLTSILLKPQELPPENPAPRETAHAPELKPMVVARYGLWSPNVDLWADLYESNRDKIIADARHQAVPTADVDAKVRARKIAHLWEGGFAVVGLVSMFVPVLGEVMMAVMVEQLLAEIFEGVMDWSLGDREAARQHLLDVAQNLALMALMAGAGKGLAQLPKVETPALIDQLKPVRLPGGEQRLWKPDLVPYRTEVSLPVESQPNDLGLHRHNGQDILPLDGGHYAVEQDLASGEFQIPHPTRPDGYAVALEHNGAGIWTHGADEPLTWDGPTLMKRLGYRAQGLDDAQLERVRVASGVEVDDLRRMYVEQDQPSALLGDTLSRFRIEHDLEVFAQQIASDRPQDLAKADLRLQFKIMREQGLLPAKPLLRVMLRGLVDVWEDPAPVEGTASRQVIVVDEPTRTNGSLLESLLTMYKVQGVDLSAVPGTSQMSVAKRAGALRKEIAADAQSNRLMLFESLYKQHNSGADPLVGRIQASYPHLPDAVVEQLLEQATTTELDALANPGALPPRIDSLAQWCQQELRVNRAYEGLHLDISSSVDSERLALHSLETLPGWPANVRFELREGGARGRLLDTLGEPSSPLRGVLVVNEGSGFALDGTGGLYASVLSDLLPQERQALGYTRREAERLKQSVLQAPMPREAFSAVLHERRVLKPSLEPGSRLLGGMPLFQQMAGLFPDAFLQTLGDTAGTELTRLEAEFATLTRGLDDWARKLAAHAGNTRGFNARRDQLSQRLIRAWQRQGDTTLTLKMGTELPPLNVPFPYIEELVLEESSFNVSADAFLNGFSGLKRLRIKDQRLSEIPQSIGRMQGLTHLDLSGCMIEANEADVVLLEGLTQLQDLNLQDQNMSRGLPDFSRMPSLRRINLRGTYTRQWPPGLRDQADLQRVDLRDNSLREVPADVLNPAPEHLEAQAKANRVTLLQDNRFTHDVHLQVKAYRERLAGTRPELLAGGLENAFTVADPLATRLLELYPSWDEAQVEAFLQPLETAEARTLARVQEHETLLRQLSSWAFSGGGATQRYVRFNRLAQAAATRDDRYLAMERIKRCWRQETEQKLANDGTPINSKLHWLLTNVSIA</sequence>
<keyword evidence="1" id="KW-0433">Leucine-rich repeat</keyword>
<evidence type="ECO:0000256" key="2">
    <source>
        <dbReference type="ARBA" id="ARBA00022737"/>
    </source>
</evidence>
<accession>A0AA36G2A8</accession>